<dbReference type="Gene3D" id="1.10.10.60">
    <property type="entry name" value="Homeodomain-like"/>
    <property type="match status" value="1"/>
</dbReference>
<reference evidence="5 6" key="1">
    <citation type="submission" date="2023-12" db="EMBL/GenBank/DDBJ databases">
        <title>Sinomonas terricola sp. nov, isolated from litchi orchard soil in Guangdong, PR China.</title>
        <authorList>
            <person name="Jiaxin W."/>
            <person name="Yang Z."/>
            <person name="Honghui Z."/>
        </authorList>
    </citation>
    <scope>NUCLEOTIDE SEQUENCE [LARGE SCALE GENOMIC DNA]</scope>
    <source>
        <strain evidence="5 6">JGH33</strain>
    </source>
</reference>
<proteinExistence type="predicted"/>
<comment type="caution">
    <text evidence="5">The sequence shown here is derived from an EMBL/GenBank/DDBJ whole genome shotgun (WGS) entry which is preliminary data.</text>
</comment>
<feature type="domain" description="HTH araC/xylS-type" evidence="4">
    <location>
        <begin position="247"/>
        <end position="348"/>
    </location>
</feature>
<dbReference type="EMBL" id="JAYGGQ010000002">
    <property type="protein sequence ID" value="MEA5454205.1"/>
    <property type="molecule type" value="Genomic_DNA"/>
</dbReference>
<dbReference type="InterPro" id="IPR018060">
    <property type="entry name" value="HTH_AraC"/>
</dbReference>
<organism evidence="5 6">
    <name type="scientific">Sinomonas terricola</name>
    <dbReference type="NCBI Taxonomy" id="3110330"/>
    <lineage>
        <taxon>Bacteria</taxon>
        <taxon>Bacillati</taxon>
        <taxon>Actinomycetota</taxon>
        <taxon>Actinomycetes</taxon>
        <taxon>Micrococcales</taxon>
        <taxon>Micrococcaceae</taxon>
        <taxon>Sinomonas</taxon>
    </lineage>
</organism>
<dbReference type="PANTHER" id="PTHR46796">
    <property type="entry name" value="HTH-TYPE TRANSCRIPTIONAL ACTIVATOR RHAS-RELATED"/>
    <property type="match status" value="1"/>
</dbReference>
<dbReference type="PANTHER" id="PTHR46796:SF6">
    <property type="entry name" value="ARAC SUBFAMILY"/>
    <property type="match status" value="1"/>
</dbReference>
<evidence type="ECO:0000313" key="5">
    <source>
        <dbReference type="EMBL" id="MEA5454205.1"/>
    </source>
</evidence>
<keyword evidence="3" id="KW-0804">Transcription</keyword>
<dbReference type="InterPro" id="IPR035418">
    <property type="entry name" value="AraC-bd_2"/>
</dbReference>
<dbReference type="SMART" id="SM00342">
    <property type="entry name" value="HTH_ARAC"/>
    <property type="match status" value="1"/>
</dbReference>
<gene>
    <name evidence="5" type="ORF">SPF06_05655</name>
</gene>
<dbReference type="Proteomes" id="UP001304769">
    <property type="component" value="Unassembled WGS sequence"/>
</dbReference>
<evidence type="ECO:0000256" key="3">
    <source>
        <dbReference type="ARBA" id="ARBA00023163"/>
    </source>
</evidence>
<sequence>MLSPTLRLPRPDQVLDRRSTLSTVDADEAQKTIEDLFCAHRLTPLDPGGRVDLTLRSATTASVGVHLLDYGADVRISPRALENFFLVQMPLQGRATMDCGNETIKSDARLATLPPIDRDFSMVWEAGTPQLILYASLPAMEEAARRLFGAELAAGLRLGHSLDLKSPSGQALLRAAFELHDALNSADSAAAPYALKLLEEAVLQRWLLAVPNNVSLALGQWDGGQATTAAGSGTNTASSAATARLVKRFTELLERHSAEDVMVSELAEALGVPLRTLQAAVSAETGSTPMALLRTSRLLRARRMLQECEPNEQSVTMIAQDCGFAHLGRFAQAYYAAFGELPSATLRS</sequence>
<dbReference type="Pfam" id="PF12833">
    <property type="entry name" value="HTH_18"/>
    <property type="match status" value="1"/>
</dbReference>
<dbReference type="PROSITE" id="PS01124">
    <property type="entry name" value="HTH_ARAC_FAMILY_2"/>
    <property type="match status" value="1"/>
</dbReference>
<evidence type="ECO:0000256" key="2">
    <source>
        <dbReference type="ARBA" id="ARBA00023125"/>
    </source>
</evidence>
<evidence type="ECO:0000256" key="1">
    <source>
        <dbReference type="ARBA" id="ARBA00023015"/>
    </source>
</evidence>
<name>A0ABU5T3Q4_9MICC</name>
<keyword evidence="2" id="KW-0238">DNA-binding</keyword>
<evidence type="ECO:0000313" key="6">
    <source>
        <dbReference type="Proteomes" id="UP001304769"/>
    </source>
</evidence>
<keyword evidence="6" id="KW-1185">Reference proteome</keyword>
<protein>
    <submittedName>
        <fullName evidence="5">AraC family transcriptional regulator</fullName>
    </submittedName>
</protein>
<accession>A0ABU5T3Q4</accession>
<dbReference type="Pfam" id="PF14525">
    <property type="entry name" value="AraC_binding_2"/>
    <property type="match status" value="1"/>
</dbReference>
<dbReference type="RefSeq" id="WP_323277987.1">
    <property type="nucleotide sequence ID" value="NZ_JAYGGQ010000002.1"/>
</dbReference>
<dbReference type="InterPro" id="IPR050204">
    <property type="entry name" value="AraC_XylS_family_regulators"/>
</dbReference>
<dbReference type="InterPro" id="IPR009057">
    <property type="entry name" value="Homeodomain-like_sf"/>
</dbReference>
<dbReference type="SUPFAM" id="SSF46689">
    <property type="entry name" value="Homeodomain-like"/>
    <property type="match status" value="1"/>
</dbReference>
<keyword evidence="1" id="KW-0805">Transcription regulation</keyword>
<evidence type="ECO:0000259" key="4">
    <source>
        <dbReference type="PROSITE" id="PS01124"/>
    </source>
</evidence>